<dbReference type="AlphaFoldDB" id="A0A0R1QQ08"/>
<dbReference type="FunFam" id="3.40.50.720:FF:000084">
    <property type="entry name" value="Short-chain dehydrogenase reductase"/>
    <property type="match status" value="1"/>
</dbReference>
<sequence length="242" mass="25900">MENLEGKTAIITGASSGFGKGTALAFAKAGCDLVLTGFNSDKLQAAATECKEFGVKVVYFAGDIQDEQTAIKTVNLAMENFGQIDILVNNAGIGRTLSIEETSMSDFDLVMNTNVRGAFAFTKYVVPEMKRRHDGQIIMVSSVTGIKGHADESAYTCSKFALRGLAQSLDKELLADGIKTCVICPHAGATNFEVGYGRTKKGVAQSGFLTPEDVGQAMVSICFQPKNSRIVELRLASNNVKY</sequence>
<dbReference type="PRINTS" id="PR00081">
    <property type="entry name" value="GDHRDH"/>
</dbReference>
<dbReference type="SMART" id="SM00822">
    <property type="entry name" value="PKS_KR"/>
    <property type="match status" value="1"/>
</dbReference>
<dbReference type="PANTHER" id="PTHR44196:SF1">
    <property type="entry name" value="DEHYDROGENASE_REDUCTASE SDR FAMILY MEMBER 7B"/>
    <property type="match status" value="1"/>
</dbReference>
<evidence type="ECO:0000256" key="3">
    <source>
        <dbReference type="RuleBase" id="RU000363"/>
    </source>
</evidence>
<dbReference type="Pfam" id="PF00106">
    <property type="entry name" value="adh_short"/>
    <property type="match status" value="1"/>
</dbReference>
<keyword evidence="2" id="KW-0560">Oxidoreductase</keyword>
<dbReference type="PANTHER" id="PTHR44196">
    <property type="entry name" value="DEHYDROGENASE/REDUCTASE SDR FAMILY MEMBER 7B"/>
    <property type="match status" value="1"/>
</dbReference>
<reference evidence="5 6" key="1">
    <citation type="journal article" date="2015" name="Genome Announc.">
        <title>Expanding the biotechnology potential of lactobacilli through comparative genomics of 213 strains and associated genera.</title>
        <authorList>
            <person name="Sun Z."/>
            <person name="Harris H.M."/>
            <person name="McCann A."/>
            <person name="Guo C."/>
            <person name="Argimon S."/>
            <person name="Zhang W."/>
            <person name="Yang X."/>
            <person name="Jeffery I.B."/>
            <person name="Cooney J.C."/>
            <person name="Kagawa T.F."/>
            <person name="Liu W."/>
            <person name="Song Y."/>
            <person name="Salvetti E."/>
            <person name="Wrobel A."/>
            <person name="Rasinkangas P."/>
            <person name="Parkhill J."/>
            <person name="Rea M.C."/>
            <person name="O'Sullivan O."/>
            <person name="Ritari J."/>
            <person name="Douillard F.P."/>
            <person name="Paul Ross R."/>
            <person name="Yang R."/>
            <person name="Briner A.E."/>
            <person name="Felis G.E."/>
            <person name="de Vos W.M."/>
            <person name="Barrangou R."/>
            <person name="Klaenhammer T.R."/>
            <person name="Caufield P.W."/>
            <person name="Cui Y."/>
            <person name="Zhang H."/>
            <person name="O'Toole P.W."/>
        </authorList>
    </citation>
    <scope>NUCLEOTIDE SEQUENCE [LARGE SCALE GENOMIC DNA]</scope>
    <source>
        <strain evidence="5 6">DSM 14500</strain>
    </source>
</reference>
<protein>
    <submittedName>
        <fullName evidence="5">Short-chain dehydrogenase reductase SDR</fullName>
    </submittedName>
</protein>
<dbReference type="SUPFAM" id="SSF51735">
    <property type="entry name" value="NAD(P)-binding Rossmann-fold domains"/>
    <property type="match status" value="1"/>
</dbReference>
<organism evidence="5 6">
    <name type="scientific">Companilactobacillus mindensis DSM 14500</name>
    <dbReference type="NCBI Taxonomy" id="1423770"/>
    <lineage>
        <taxon>Bacteria</taxon>
        <taxon>Bacillati</taxon>
        <taxon>Bacillota</taxon>
        <taxon>Bacilli</taxon>
        <taxon>Lactobacillales</taxon>
        <taxon>Lactobacillaceae</taxon>
        <taxon>Companilactobacillus</taxon>
    </lineage>
</organism>
<evidence type="ECO:0000256" key="1">
    <source>
        <dbReference type="ARBA" id="ARBA00006484"/>
    </source>
</evidence>
<dbReference type="GO" id="GO:0016491">
    <property type="term" value="F:oxidoreductase activity"/>
    <property type="evidence" value="ECO:0007669"/>
    <property type="project" value="UniProtKB-KW"/>
</dbReference>
<dbReference type="RefSeq" id="WP_057887603.1">
    <property type="nucleotide sequence ID" value="NZ_AZEZ01000032.1"/>
</dbReference>
<accession>A0A0R1QQ08</accession>
<evidence type="ECO:0000313" key="6">
    <source>
        <dbReference type="Proteomes" id="UP000050872"/>
    </source>
</evidence>
<dbReference type="OrthoDB" id="9805904at2"/>
<dbReference type="GO" id="GO:0008206">
    <property type="term" value="P:bile acid metabolic process"/>
    <property type="evidence" value="ECO:0007669"/>
    <property type="project" value="UniProtKB-ARBA"/>
</dbReference>
<dbReference type="InterPro" id="IPR057326">
    <property type="entry name" value="KR_dom"/>
</dbReference>
<dbReference type="PATRIC" id="fig|1423770.3.peg.2021"/>
<dbReference type="InterPro" id="IPR036291">
    <property type="entry name" value="NAD(P)-bd_dom_sf"/>
</dbReference>
<dbReference type="InterPro" id="IPR002347">
    <property type="entry name" value="SDR_fam"/>
</dbReference>
<evidence type="ECO:0000259" key="4">
    <source>
        <dbReference type="SMART" id="SM00822"/>
    </source>
</evidence>
<dbReference type="CDD" id="cd05233">
    <property type="entry name" value="SDR_c"/>
    <property type="match status" value="1"/>
</dbReference>
<gene>
    <name evidence="5" type="ORF">FD29_GL001968</name>
</gene>
<dbReference type="EMBL" id="AZEZ01000032">
    <property type="protein sequence ID" value="KRL44772.1"/>
    <property type="molecule type" value="Genomic_DNA"/>
</dbReference>
<dbReference type="STRING" id="1423770.FD29_GL001968"/>
<evidence type="ECO:0000256" key="2">
    <source>
        <dbReference type="ARBA" id="ARBA00023002"/>
    </source>
</evidence>
<proteinExistence type="inferred from homology"/>
<dbReference type="PRINTS" id="PR00080">
    <property type="entry name" value="SDRFAMILY"/>
</dbReference>
<comment type="caution">
    <text evidence="5">The sequence shown here is derived from an EMBL/GenBank/DDBJ whole genome shotgun (WGS) entry which is preliminary data.</text>
</comment>
<dbReference type="Gene3D" id="3.40.50.720">
    <property type="entry name" value="NAD(P)-binding Rossmann-like Domain"/>
    <property type="match status" value="1"/>
</dbReference>
<name>A0A0R1QQ08_9LACO</name>
<comment type="similarity">
    <text evidence="1 3">Belongs to the short-chain dehydrogenases/reductases (SDR) family.</text>
</comment>
<dbReference type="Proteomes" id="UP000050872">
    <property type="component" value="Unassembled WGS sequence"/>
</dbReference>
<keyword evidence="6" id="KW-1185">Reference proteome</keyword>
<feature type="domain" description="Ketoreductase" evidence="4">
    <location>
        <begin position="7"/>
        <end position="181"/>
    </location>
</feature>
<evidence type="ECO:0000313" key="5">
    <source>
        <dbReference type="EMBL" id="KRL44772.1"/>
    </source>
</evidence>
<dbReference type="GO" id="GO:0016020">
    <property type="term" value="C:membrane"/>
    <property type="evidence" value="ECO:0007669"/>
    <property type="project" value="TreeGrafter"/>
</dbReference>